<name>A0A2G9ZEV7_9BACT</name>
<sequence>MEDVITIPNKIARQGDLVLLPRIVYEKLLNAFKKRTVDSGLEEALSEVNAGKIVGPFLDSKELFHSLNSSLKK</sequence>
<evidence type="ECO:0000313" key="2">
    <source>
        <dbReference type="Proteomes" id="UP000230447"/>
    </source>
</evidence>
<dbReference type="Proteomes" id="UP000230447">
    <property type="component" value="Unassembled WGS sequence"/>
</dbReference>
<reference evidence="1 2" key="1">
    <citation type="submission" date="2017-09" db="EMBL/GenBank/DDBJ databases">
        <title>Depth-based differentiation of microbial function through sediment-hosted aquifers and enrichment of novel symbionts in the deep terrestrial subsurface.</title>
        <authorList>
            <person name="Probst A.J."/>
            <person name="Ladd B."/>
            <person name="Jarett J.K."/>
            <person name="Geller-Mcgrath D.E."/>
            <person name="Sieber C.M."/>
            <person name="Emerson J.B."/>
            <person name="Anantharaman K."/>
            <person name="Thomas B.C."/>
            <person name="Malmstrom R."/>
            <person name="Stieglmeier M."/>
            <person name="Klingl A."/>
            <person name="Woyke T."/>
            <person name="Ryan C.M."/>
            <person name="Banfield J.F."/>
        </authorList>
    </citation>
    <scope>NUCLEOTIDE SEQUENCE [LARGE SCALE GENOMIC DNA]</scope>
    <source>
        <strain evidence="1">CG23_combo_of_CG06-09_8_20_14_all_37_87_8</strain>
    </source>
</reference>
<gene>
    <name evidence="1" type="ORF">COX24_02135</name>
</gene>
<protein>
    <submittedName>
        <fullName evidence="1">Uncharacterized protein</fullName>
    </submittedName>
</protein>
<proteinExistence type="predicted"/>
<organism evidence="1 2">
    <name type="scientific">bacterium (Candidatus Gribaldobacteria) CG23_combo_of_CG06-09_8_20_14_all_37_87_8</name>
    <dbReference type="NCBI Taxonomy" id="2014278"/>
    <lineage>
        <taxon>Bacteria</taxon>
        <taxon>Candidatus Gribaldobacteria</taxon>
    </lineage>
</organism>
<evidence type="ECO:0000313" key="1">
    <source>
        <dbReference type="EMBL" id="PIP31705.1"/>
    </source>
</evidence>
<comment type="caution">
    <text evidence="1">The sequence shown here is derived from an EMBL/GenBank/DDBJ whole genome shotgun (WGS) entry which is preliminary data.</text>
</comment>
<dbReference type="EMBL" id="PCSB01000044">
    <property type="protein sequence ID" value="PIP31705.1"/>
    <property type="molecule type" value="Genomic_DNA"/>
</dbReference>
<accession>A0A2G9ZEV7</accession>
<dbReference type="AlphaFoldDB" id="A0A2G9ZEV7"/>